<evidence type="ECO:0000256" key="1">
    <source>
        <dbReference type="ARBA" id="ARBA00022723"/>
    </source>
</evidence>
<reference evidence="11" key="1">
    <citation type="submission" date="2015-06" db="UniProtKB">
        <authorList>
            <consortium name="EnsemblPlants"/>
        </authorList>
    </citation>
    <scope>IDENTIFICATION</scope>
</reference>
<keyword evidence="4" id="KW-0805">Transcription regulation</keyword>
<organism evidence="11 12">
    <name type="scientific">Oryza glaberrima</name>
    <name type="common">African rice</name>
    <dbReference type="NCBI Taxonomy" id="4538"/>
    <lineage>
        <taxon>Eukaryota</taxon>
        <taxon>Viridiplantae</taxon>
        <taxon>Streptophyta</taxon>
        <taxon>Embryophyta</taxon>
        <taxon>Tracheophyta</taxon>
        <taxon>Spermatophyta</taxon>
        <taxon>Magnoliopsida</taxon>
        <taxon>Liliopsida</taxon>
        <taxon>Poales</taxon>
        <taxon>Poaceae</taxon>
        <taxon>BOP clade</taxon>
        <taxon>Oryzoideae</taxon>
        <taxon>Oryzeae</taxon>
        <taxon>Oryzinae</taxon>
        <taxon>Oryza</taxon>
    </lineage>
</organism>
<dbReference type="PROSITE" id="PS00344">
    <property type="entry name" value="GATA_ZN_FINGER_1"/>
    <property type="match status" value="1"/>
</dbReference>
<dbReference type="GO" id="GO:0048437">
    <property type="term" value="P:floral organ development"/>
    <property type="evidence" value="ECO:0007669"/>
    <property type="project" value="EnsemblPlants"/>
</dbReference>
<dbReference type="Proteomes" id="UP000007306">
    <property type="component" value="Chromosome 5"/>
</dbReference>
<feature type="compositionally biased region" description="Low complexity" evidence="9">
    <location>
        <begin position="58"/>
        <end position="74"/>
    </location>
</feature>
<feature type="domain" description="GATA-type" evidence="10">
    <location>
        <begin position="152"/>
        <end position="184"/>
    </location>
</feature>
<dbReference type="eggNOG" id="KOG1601">
    <property type="taxonomic scope" value="Eukaryota"/>
</dbReference>
<dbReference type="GO" id="GO:0008270">
    <property type="term" value="F:zinc ion binding"/>
    <property type="evidence" value="ECO:0007669"/>
    <property type="project" value="UniProtKB-KW"/>
</dbReference>
<keyword evidence="1" id="KW-0479">Metal-binding</keyword>
<dbReference type="EnsemblPlants" id="ORGLA05G0233700.1">
    <property type="protein sequence ID" value="ORGLA05G0233700.1"/>
    <property type="gene ID" value="ORGLA05G0233700"/>
</dbReference>
<gene>
    <name evidence="11" type="primary">LOC127774533</name>
</gene>
<sequence length="277" mass="28178">MLHHYYSGGAGHHQDVAAAGSPGDMASSTFSLFFPMSNGQCWPPSTVEESAAYDDHSTVTTSPSSPSSSSTGSVDCTLSLGTPSSRRAEPVAAAAPAANHGAPVPAHYPSLSAATVSWDATAESYYCGQQGRPATGAAKCAAGAGHDALLDRRCANCGTASTPLWRNGPRGPKSLCNACGIRYKKEERRAAATTTTADGAAGCGFITAQRGRGSTAAKAAPAVTTCGEETSPYVVGGGGGEVADAAYLAWRLNVVPPAATATAFSVWPERASLYHYN</sequence>
<dbReference type="AlphaFoldDB" id="I1PY89"/>
<dbReference type="InterPro" id="IPR013088">
    <property type="entry name" value="Znf_NHR/GATA"/>
</dbReference>
<keyword evidence="5" id="KW-0238">DNA-binding</keyword>
<feature type="region of interest" description="Disordered" evidence="9">
    <location>
        <begin position="52"/>
        <end position="94"/>
    </location>
</feature>
<evidence type="ECO:0000256" key="3">
    <source>
        <dbReference type="ARBA" id="ARBA00022833"/>
    </source>
</evidence>
<dbReference type="PROSITE" id="PS50114">
    <property type="entry name" value="GATA_ZN_FINGER_2"/>
    <property type="match status" value="1"/>
</dbReference>
<proteinExistence type="inferred from homology"/>
<reference evidence="11 12" key="2">
    <citation type="submission" date="2018-04" db="EMBL/GenBank/DDBJ databases">
        <title>OglaRS2 (Oryza glaberrima Reference Sequence Version 2).</title>
        <authorList>
            <person name="Zhang J."/>
            <person name="Kudrna D."/>
            <person name="Lee S."/>
            <person name="Talag J."/>
            <person name="Rajasekar S."/>
            <person name="Wing R.A."/>
        </authorList>
    </citation>
    <scope>NUCLEOTIDE SEQUENCE [LARGE SCALE GENOMIC DNA]</scope>
    <source>
        <strain evidence="11 12">cv. IRGC 96717</strain>
    </source>
</reference>
<dbReference type="GO" id="GO:0043565">
    <property type="term" value="F:sequence-specific DNA binding"/>
    <property type="evidence" value="ECO:0007669"/>
    <property type="project" value="InterPro"/>
</dbReference>
<name>I1PY89_ORYGL</name>
<keyword evidence="3" id="KW-0862">Zinc</keyword>
<evidence type="ECO:0000256" key="4">
    <source>
        <dbReference type="ARBA" id="ARBA00023015"/>
    </source>
</evidence>
<dbReference type="SMART" id="SM00401">
    <property type="entry name" value="ZnF_GATA"/>
    <property type="match status" value="1"/>
</dbReference>
<dbReference type="Gramene" id="ORGLA05G0233700.1">
    <property type="protein sequence ID" value="ORGLA05G0233700.1"/>
    <property type="gene ID" value="ORGLA05G0233700"/>
</dbReference>
<protein>
    <recommendedName>
        <fullName evidence="10">GATA-type domain-containing protein</fullName>
    </recommendedName>
</protein>
<dbReference type="PANTHER" id="PTHR46813">
    <property type="entry name" value="GATA TRANSCRIPTION FACTOR 18"/>
    <property type="match status" value="1"/>
</dbReference>
<evidence type="ECO:0000256" key="7">
    <source>
        <dbReference type="ARBA" id="ARBA00024019"/>
    </source>
</evidence>
<evidence type="ECO:0000256" key="2">
    <source>
        <dbReference type="ARBA" id="ARBA00022771"/>
    </source>
</evidence>
<evidence type="ECO:0000256" key="5">
    <source>
        <dbReference type="ARBA" id="ARBA00023125"/>
    </source>
</evidence>
<keyword evidence="6" id="KW-0804">Transcription</keyword>
<accession>I1PY89</accession>
<dbReference type="GO" id="GO:0006355">
    <property type="term" value="P:regulation of DNA-templated transcription"/>
    <property type="evidence" value="ECO:0007669"/>
    <property type="project" value="InterPro"/>
</dbReference>
<dbReference type="OMA" id="AFAVWPE"/>
<dbReference type="GO" id="GO:0048510">
    <property type="term" value="P:regulation of timing of transition from vegetative to reproductive phase"/>
    <property type="evidence" value="ECO:0007669"/>
    <property type="project" value="EnsemblPlants"/>
</dbReference>
<evidence type="ECO:0000313" key="12">
    <source>
        <dbReference type="Proteomes" id="UP000007306"/>
    </source>
</evidence>
<dbReference type="HOGENOM" id="CLU_062129_0_0_1"/>
<dbReference type="STRING" id="4538.I1PY89"/>
<keyword evidence="2 8" id="KW-0863">Zinc-finger</keyword>
<dbReference type="Gene3D" id="3.30.50.10">
    <property type="entry name" value="Erythroid Transcription Factor GATA-1, subunit A"/>
    <property type="match status" value="1"/>
</dbReference>
<evidence type="ECO:0000256" key="9">
    <source>
        <dbReference type="SAM" id="MobiDB-lite"/>
    </source>
</evidence>
<dbReference type="Pfam" id="PF00320">
    <property type="entry name" value="GATA"/>
    <property type="match status" value="1"/>
</dbReference>
<comment type="similarity">
    <text evidence="7">Belongs to the type IV zinc-finger family. Class B subfamily.</text>
</comment>
<keyword evidence="12" id="KW-1185">Reference proteome</keyword>
<evidence type="ECO:0000259" key="10">
    <source>
        <dbReference type="PROSITE" id="PS50114"/>
    </source>
</evidence>
<dbReference type="RefSeq" id="XP_052156753.1">
    <property type="nucleotide sequence ID" value="XM_052300793.1"/>
</dbReference>
<dbReference type="CDD" id="cd00202">
    <property type="entry name" value="ZnF_GATA"/>
    <property type="match status" value="1"/>
</dbReference>
<dbReference type="GeneID" id="127774533"/>
<evidence type="ECO:0000313" key="11">
    <source>
        <dbReference type="EnsemblPlants" id="ORGLA05G0233700.1"/>
    </source>
</evidence>
<evidence type="ECO:0000256" key="6">
    <source>
        <dbReference type="ARBA" id="ARBA00023163"/>
    </source>
</evidence>
<dbReference type="SUPFAM" id="SSF57716">
    <property type="entry name" value="Glucocorticoid receptor-like (DNA-binding domain)"/>
    <property type="match status" value="1"/>
</dbReference>
<dbReference type="PANTHER" id="PTHR46813:SF1">
    <property type="entry name" value="GATA TRANSCRIPTION FACTOR 15"/>
    <property type="match status" value="1"/>
</dbReference>
<evidence type="ECO:0000256" key="8">
    <source>
        <dbReference type="PROSITE-ProRule" id="PRU00094"/>
    </source>
</evidence>
<dbReference type="InterPro" id="IPR000679">
    <property type="entry name" value="Znf_GATA"/>
</dbReference>